<accession>A0A4R3ULE9</accession>
<reference evidence="1 2" key="1">
    <citation type="submission" date="2019-03" db="EMBL/GenBank/DDBJ databases">
        <title>Genomic Encyclopedia of Type Strains, Phase IV (KMG-IV): sequencing the most valuable type-strain genomes for metagenomic binning, comparative biology and taxonomic classification.</title>
        <authorList>
            <person name="Goeker M."/>
        </authorList>
    </citation>
    <scope>NUCLEOTIDE SEQUENCE [LARGE SCALE GENOMIC DNA]</scope>
    <source>
        <strain evidence="1 2">DSM 654</strain>
    </source>
</reference>
<evidence type="ECO:0000313" key="1">
    <source>
        <dbReference type="EMBL" id="TCU92516.1"/>
    </source>
</evidence>
<keyword evidence="2" id="KW-1185">Reference proteome</keyword>
<dbReference type="InterPro" id="IPR038763">
    <property type="entry name" value="DHH_sf"/>
</dbReference>
<dbReference type="Proteomes" id="UP000295110">
    <property type="component" value="Unassembled WGS sequence"/>
</dbReference>
<evidence type="ECO:0008006" key="3">
    <source>
        <dbReference type="Google" id="ProtNLM"/>
    </source>
</evidence>
<dbReference type="RefSeq" id="WP_132573884.1">
    <property type="nucleotide sequence ID" value="NZ_CBCSGL010000019.1"/>
</dbReference>
<organism evidence="1 2">
    <name type="scientific">Roseateles saccharophilus</name>
    <name type="common">Pseudomonas saccharophila</name>
    <dbReference type="NCBI Taxonomy" id="304"/>
    <lineage>
        <taxon>Bacteria</taxon>
        <taxon>Pseudomonadati</taxon>
        <taxon>Pseudomonadota</taxon>
        <taxon>Betaproteobacteria</taxon>
        <taxon>Burkholderiales</taxon>
        <taxon>Sphaerotilaceae</taxon>
        <taxon>Roseateles</taxon>
    </lineage>
</organism>
<comment type="caution">
    <text evidence="1">The sequence shown here is derived from an EMBL/GenBank/DDBJ whole genome shotgun (WGS) entry which is preliminary data.</text>
</comment>
<dbReference type="SUPFAM" id="SSF64182">
    <property type="entry name" value="DHH phosphoesterases"/>
    <property type="match status" value="1"/>
</dbReference>
<name>A0A4R3ULE9_ROSSA</name>
<dbReference type="OrthoDB" id="5429547at2"/>
<dbReference type="AlphaFoldDB" id="A0A4R3ULE9"/>
<sequence>MNDHAYDLFNGDADGICALHQLRMAEPREATLVTGVKRDIELLRHLPAGEAADATVLDLCFDRNETGVRRVLDAGGRVHYIDHHAAHNLFEHPRLTSLIDTSKGVCSALLVDQHVGGRFRDWAIVGAFGDNLLGVAGALAQQRGHDEPATACLGRLGLLLNYNAYGETAEDLHLHPRVLYEALHEFESPFDFIDHAPEYGHLAEGYELDRRGLASLRPYRQDDTGELYLLPGEPWARRLAGTLANQRAALYARKSIAVLTSRTDGGYLASVRVAANCTAGADVLCRRYPGGNGRSAAAGVDQLPDSALDGFIADFFLHIKGDHK</sequence>
<proteinExistence type="predicted"/>
<gene>
    <name evidence="1" type="ORF">EV671_102229</name>
</gene>
<protein>
    <recommendedName>
        <fullName evidence="3">Acetyltransferase</fullName>
    </recommendedName>
</protein>
<dbReference type="EMBL" id="SMBU01000022">
    <property type="protein sequence ID" value="TCU92516.1"/>
    <property type="molecule type" value="Genomic_DNA"/>
</dbReference>
<evidence type="ECO:0000313" key="2">
    <source>
        <dbReference type="Proteomes" id="UP000295110"/>
    </source>
</evidence>